<name>A0ABQ9UNY5_SAGOE</name>
<protein>
    <submittedName>
        <fullName evidence="1">Uncharacterized protein</fullName>
    </submittedName>
</protein>
<evidence type="ECO:0000313" key="2">
    <source>
        <dbReference type="Proteomes" id="UP001266305"/>
    </source>
</evidence>
<keyword evidence="2" id="KW-1185">Reference proteome</keyword>
<organism evidence="1 2">
    <name type="scientific">Saguinus oedipus</name>
    <name type="common">Cotton-top tamarin</name>
    <name type="synonym">Oedipomidas oedipus</name>
    <dbReference type="NCBI Taxonomy" id="9490"/>
    <lineage>
        <taxon>Eukaryota</taxon>
        <taxon>Metazoa</taxon>
        <taxon>Chordata</taxon>
        <taxon>Craniata</taxon>
        <taxon>Vertebrata</taxon>
        <taxon>Euteleostomi</taxon>
        <taxon>Mammalia</taxon>
        <taxon>Eutheria</taxon>
        <taxon>Euarchontoglires</taxon>
        <taxon>Primates</taxon>
        <taxon>Haplorrhini</taxon>
        <taxon>Platyrrhini</taxon>
        <taxon>Cebidae</taxon>
        <taxon>Callitrichinae</taxon>
        <taxon>Saguinus</taxon>
    </lineage>
</organism>
<comment type="caution">
    <text evidence="1">The sequence shown here is derived from an EMBL/GenBank/DDBJ whole genome shotgun (WGS) entry which is preliminary data.</text>
</comment>
<gene>
    <name evidence="1" type="ORF">P7K49_024224</name>
</gene>
<proteinExistence type="predicted"/>
<dbReference type="EMBL" id="JASSZA010000011">
    <property type="protein sequence ID" value="KAK2098773.1"/>
    <property type="molecule type" value="Genomic_DNA"/>
</dbReference>
<accession>A0ABQ9UNY5</accession>
<sequence length="77" mass="8535">MPSQLLQQQLLRTPQPLPCMCPPEGLAGRCDGATDCGLDPTGNMIRKQTCHLSSLQSTWLEFKAKAFSKSEPRSSWE</sequence>
<evidence type="ECO:0000313" key="1">
    <source>
        <dbReference type="EMBL" id="KAK2098773.1"/>
    </source>
</evidence>
<dbReference type="Proteomes" id="UP001266305">
    <property type="component" value="Unassembled WGS sequence"/>
</dbReference>
<reference evidence="1 2" key="1">
    <citation type="submission" date="2023-05" db="EMBL/GenBank/DDBJ databases">
        <title>B98-5 Cell Line De Novo Hybrid Assembly: An Optical Mapping Approach.</title>
        <authorList>
            <person name="Kananen K."/>
            <person name="Auerbach J.A."/>
            <person name="Kautto E."/>
            <person name="Blachly J.S."/>
        </authorList>
    </citation>
    <scope>NUCLEOTIDE SEQUENCE [LARGE SCALE GENOMIC DNA]</scope>
    <source>
        <strain evidence="1">B95-8</strain>
        <tissue evidence="1">Cell line</tissue>
    </source>
</reference>